<dbReference type="NCBIfam" id="TIGR02532">
    <property type="entry name" value="IV_pilin_GFxxxE"/>
    <property type="match status" value="1"/>
</dbReference>
<dbReference type="PANTHER" id="PTHR30093:SF34">
    <property type="entry name" value="PREPILIN PEPTIDASE-DEPENDENT PROTEIN D"/>
    <property type="match status" value="1"/>
</dbReference>
<keyword evidence="3" id="KW-1133">Transmembrane helix</keyword>
<keyword evidence="3" id="KW-0472">Membrane</keyword>
<feature type="transmembrane region" description="Helical" evidence="3">
    <location>
        <begin position="12"/>
        <end position="33"/>
    </location>
</feature>
<keyword evidence="2" id="KW-0488">Methylation</keyword>
<gene>
    <name evidence="4" type="ORF">PITCH_A2030178</name>
</gene>
<dbReference type="SUPFAM" id="SSF54523">
    <property type="entry name" value="Pili subunits"/>
    <property type="match status" value="1"/>
</dbReference>
<dbReference type="EMBL" id="OJIN01000117">
    <property type="protein sequence ID" value="SPD74034.1"/>
    <property type="molecule type" value="Genomic_DNA"/>
</dbReference>
<dbReference type="InterPro" id="IPR012902">
    <property type="entry name" value="N_methyl_site"/>
</dbReference>
<evidence type="ECO:0000313" key="4">
    <source>
        <dbReference type="EMBL" id="SPD74034.1"/>
    </source>
</evidence>
<organism evidence="4">
    <name type="scientific">uncultured Desulfobacterium sp</name>
    <dbReference type="NCBI Taxonomy" id="201089"/>
    <lineage>
        <taxon>Bacteria</taxon>
        <taxon>Pseudomonadati</taxon>
        <taxon>Thermodesulfobacteriota</taxon>
        <taxon>Desulfobacteria</taxon>
        <taxon>Desulfobacterales</taxon>
        <taxon>Desulfobacteriaceae</taxon>
        <taxon>Desulfobacterium</taxon>
        <taxon>environmental samples</taxon>
    </lineage>
</organism>
<dbReference type="InterPro" id="IPR045584">
    <property type="entry name" value="Pilin-like"/>
</dbReference>
<name>A0A445MWX2_9BACT</name>
<dbReference type="Pfam" id="PF07963">
    <property type="entry name" value="N_methyl"/>
    <property type="match status" value="1"/>
</dbReference>
<accession>A0A445MWX2</accession>
<evidence type="ECO:0000256" key="1">
    <source>
        <dbReference type="ARBA" id="ARBA00005233"/>
    </source>
</evidence>
<reference evidence="4" key="1">
    <citation type="submission" date="2018-01" db="EMBL/GenBank/DDBJ databases">
        <authorList>
            <person name="Regsiter A."/>
            <person name="William W."/>
        </authorList>
    </citation>
    <scope>NUCLEOTIDE SEQUENCE</scope>
    <source>
        <strain evidence="4">TRIP AH-1</strain>
    </source>
</reference>
<dbReference type="PANTHER" id="PTHR30093">
    <property type="entry name" value="GENERAL SECRETION PATHWAY PROTEIN G"/>
    <property type="match status" value="1"/>
</dbReference>
<protein>
    <submittedName>
        <fullName evidence="4">Putative Prepilin-type N-terminal cleavage/methylation domain-containing protein</fullName>
    </submittedName>
</protein>
<sequence>MLQALRKNKEKGFTLIELMIVIAIIGILAAIAIPQFATYRVRANNTSAEALLKNAVSAESALNSDIAVYGASDRGEALTRAAGQIAASTSGQRLVGQIVAATRDSTGSYITGTRVSAAGNVTSGVGLTVPDGMNLRIGTTSRAAGQGTNAAYKILTRAANGNRAFGTESNVSDVIYFVQNDTWNGLTFGGALATLTTPRMSSTQNEFAPAGVPVNGGGLPTQSWMVLQ</sequence>
<evidence type="ECO:0000256" key="3">
    <source>
        <dbReference type="SAM" id="Phobius"/>
    </source>
</evidence>
<dbReference type="Gene3D" id="3.30.700.10">
    <property type="entry name" value="Glycoprotein, Type 4 Pilin"/>
    <property type="match status" value="1"/>
</dbReference>
<keyword evidence="3" id="KW-0812">Transmembrane</keyword>
<evidence type="ECO:0000256" key="2">
    <source>
        <dbReference type="ARBA" id="ARBA00022481"/>
    </source>
</evidence>
<dbReference type="AlphaFoldDB" id="A0A445MWX2"/>
<dbReference type="PROSITE" id="PS00409">
    <property type="entry name" value="PROKAR_NTER_METHYL"/>
    <property type="match status" value="1"/>
</dbReference>
<proteinExistence type="inferred from homology"/>
<comment type="similarity">
    <text evidence="1">Belongs to the N-Me-Phe pilin family.</text>
</comment>